<dbReference type="InterPro" id="IPR052164">
    <property type="entry name" value="Anthracycline_SecMetBiosynth"/>
</dbReference>
<dbReference type="EMBL" id="JAHESC010000048">
    <property type="protein sequence ID" value="MBT1689798.1"/>
    <property type="molecule type" value="Genomic_DNA"/>
</dbReference>
<gene>
    <name evidence="2" type="ORF">KK078_24770</name>
</gene>
<dbReference type="CDD" id="cd07247">
    <property type="entry name" value="SgaA_N_like"/>
    <property type="match status" value="1"/>
</dbReference>
<comment type="caution">
    <text evidence="2">The sequence shown here is derived from an EMBL/GenBank/DDBJ whole genome shotgun (WGS) entry which is preliminary data.</text>
</comment>
<dbReference type="InterPro" id="IPR053863">
    <property type="entry name" value="Glyoxy/Ble-like_N"/>
</dbReference>
<reference evidence="2 3" key="1">
    <citation type="submission" date="2021-05" db="EMBL/GenBank/DDBJ databases">
        <title>A Polyphasic approach of four new species of the genus Ohtaekwangia: Ohtaekwangia histidinii sp. nov., Ohtaekwangia cretensis sp. nov., Ohtaekwangia indiensis sp. nov., Ohtaekwangia reichenbachii sp. nov. from diverse environment.</title>
        <authorList>
            <person name="Octaviana S."/>
        </authorList>
    </citation>
    <scope>NUCLEOTIDE SEQUENCE [LARGE SCALE GENOMIC DNA]</scope>
    <source>
        <strain evidence="2 3">PWU37</strain>
    </source>
</reference>
<dbReference type="AlphaFoldDB" id="A0AAP2GL68"/>
<dbReference type="PANTHER" id="PTHR33993">
    <property type="entry name" value="GLYOXALASE-RELATED"/>
    <property type="match status" value="1"/>
</dbReference>
<dbReference type="PROSITE" id="PS51819">
    <property type="entry name" value="VOC"/>
    <property type="match status" value="1"/>
</dbReference>
<keyword evidence="3" id="KW-1185">Reference proteome</keyword>
<dbReference type="Pfam" id="PF22677">
    <property type="entry name" value="Ble-like_N"/>
    <property type="match status" value="1"/>
</dbReference>
<dbReference type="PANTHER" id="PTHR33993:SF2">
    <property type="entry name" value="VOC DOMAIN-CONTAINING PROTEIN"/>
    <property type="match status" value="1"/>
</dbReference>
<dbReference type="RefSeq" id="WP_254093021.1">
    <property type="nucleotide sequence ID" value="NZ_JAHESC010000048.1"/>
</dbReference>
<evidence type="ECO:0000313" key="2">
    <source>
        <dbReference type="EMBL" id="MBT1689798.1"/>
    </source>
</evidence>
<name>A0AAP2GL68_9BACT</name>
<evidence type="ECO:0000259" key="1">
    <source>
        <dbReference type="PROSITE" id="PS51819"/>
    </source>
</evidence>
<dbReference type="InterPro" id="IPR037523">
    <property type="entry name" value="VOC_core"/>
</dbReference>
<dbReference type="Proteomes" id="UP001319180">
    <property type="component" value="Unassembled WGS sequence"/>
</dbReference>
<organism evidence="2 3">
    <name type="scientific">Dawidia soli</name>
    <dbReference type="NCBI Taxonomy" id="2782352"/>
    <lineage>
        <taxon>Bacteria</taxon>
        <taxon>Pseudomonadati</taxon>
        <taxon>Bacteroidota</taxon>
        <taxon>Cytophagia</taxon>
        <taxon>Cytophagales</taxon>
        <taxon>Chryseotaleaceae</taxon>
        <taxon>Dawidia</taxon>
    </lineage>
</organism>
<dbReference type="SUPFAM" id="SSF54593">
    <property type="entry name" value="Glyoxalase/Bleomycin resistance protein/Dihydroxybiphenyl dioxygenase"/>
    <property type="match status" value="1"/>
</dbReference>
<dbReference type="InterPro" id="IPR029068">
    <property type="entry name" value="Glyas_Bleomycin-R_OHBP_Dase"/>
</dbReference>
<evidence type="ECO:0000313" key="3">
    <source>
        <dbReference type="Proteomes" id="UP001319180"/>
    </source>
</evidence>
<accession>A0AAP2GL68</accession>
<dbReference type="Gene3D" id="3.10.180.10">
    <property type="entry name" value="2,3-Dihydroxybiphenyl 1,2-Dioxygenase, domain 1"/>
    <property type="match status" value="1"/>
</dbReference>
<feature type="domain" description="VOC" evidence="1">
    <location>
        <begin position="3"/>
        <end position="125"/>
    </location>
</feature>
<sequence length="125" mass="13613">MNRVVHFEITAEDVERASKFYRSVFGWKIEPWGPPEYGYMHVETGSSSEPGIDGGIWKGAGAAPAADARLNAFNCSIEVADIDITLSKVKSSGGMVVREKSQIPGVGWLAMCRDTEGNTFGVMQR</sequence>
<protein>
    <submittedName>
        <fullName evidence="2">VOC family protein</fullName>
    </submittedName>
</protein>
<proteinExistence type="predicted"/>